<reference evidence="8 9" key="1">
    <citation type="submission" date="2020-12" db="EMBL/GenBank/DDBJ databases">
        <title>Oil enriched cultivation method for isolating marine PHA-producing bacteria.</title>
        <authorList>
            <person name="Zheng W."/>
            <person name="Yu S."/>
            <person name="Huang Y."/>
        </authorList>
    </citation>
    <scope>NUCLEOTIDE SEQUENCE [LARGE SCALE GENOMIC DNA]</scope>
    <source>
        <strain evidence="8 9">SN0-2</strain>
    </source>
</reference>
<dbReference type="RefSeq" id="WP_207000320.1">
    <property type="nucleotide sequence ID" value="NZ_JAEKJR010000002.1"/>
</dbReference>
<dbReference type="PANTHER" id="PTHR40980:SF3">
    <property type="entry name" value="TONB-DEPENDENT RECEPTOR-LIKE BETA-BARREL DOMAIN-CONTAINING PROTEIN"/>
    <property type="match status" value="1"/>
</dbReference>
<keyword evidence="5" id="KW-0732">Signal</keyword>
<dbReference type="SUPFAM" id="SSF56935">
    <property type="entry name" value="Porins"/>
    <property type="match status" value="1"/>
</dbReference>
<dbReference type="Pfam" id="PF00593">
    <property type="entry name" value="TonB_dep_Rec_b-barrel"/>
    <property type="match status" value="1"/>
</dbReference>
<dbReference type="InterPro" id="IPR012910">
    <property type="entry name" value="Plug_dom"/>
</dbReference>
<sequence length="987" mass="106783">MNRTAGFKKKSIAVAIAAMAGINSQAFAQSEGDAALEEVVVTGIRGSLEQSMDIKRDAQGVVDAISAEDIGKFPDTNLAESLQRITGVSIDRQNGEGSRVTVRGFGPDYNVVTLNGRQMPAANLEGGTASSSRSFDFANLAAESVSGVDVFKTGRANQPTGGIGSVINVRTLRPLDQSDTVLKLSAKSMHDTSSEEGDSVTPELSGIYSGKFADDTIGVSFAGSFSERHSGQAGSETGPGWYTIPGGQWDWGSVNPGHPAFDNFENVPQEGDIYSMPRGIGFSFSETQRERTNAILTLQWAPSDEFEATLDYAYAEQDVEHQYNAMGAWFNGNPESGSFTEGTGNGSVVAPIVYVDNNPWTNNDDVTFNAGEWGTVNKNDSIGLNLVWTPREDLTLAFDYHNSSAENGAKDDRGTNNNIAGVQYNRDATIVNYGYDLPTVNFVFGDGQGFDPSQMLTSGNVFNNAYMKHDIEQARFDGTFDVDAGPVKSIDFGIGRSESTNRSAFANVQNNSWGGYGTAADYDDSLFVQKSMADALHDFGSADSSEMTPYYYASDFEGMRAAIAAIAAANGDVLSPCGTVLCASNDFSTDRTAIETQQSVYAQVNLSWDDAAMPMNLAVGLRMEDTKVDATAKVPTYESISWVGDNEFFANANGETFERREGAYLNWLPNIDFDIQVREDVVARASISKTITRPGYGDIQGGQTIAPLLRAEGGTSNLGNPDLDPFESTNFDLSAEWYYDEGSYVSLGYYSKDVDNFIGQTSYQEPTFDLAHPFNGPRYQEVVADLGAGATTQEIREELNARYGDPFTGSADAGDASAMFTVITPVNAKTAGIDGIEFAVQHMFADTGFGTQFNFTTVDGDIAYDNFNTNKGEGVENQFALLGLSDSANLVGFYDKNGIQARIAYNWRDDFLAGTFDGNGERNPVYVASYGQWDASASYDVQDNLTVFFEGINLTNETKRLYGRHENMMIGAYQTGARYNLGVSYSF</sequence>
<keyword evidence="3" id="KW-0998">Cell outer membrane</keyword>
<evidence type="ECO:0000256" key="5">
    <source>
        <dbReference type="SAM" id="SignalP"/>
    </source>
</evidence>
<accession>A0ABS3E504</accession>
<evidence type="ECO:0000256" key="3">
    <source>
        <dbReference type="ARBA" id="ARBA00023237"/>
    </source>
</evidence>
<dbReference type="NCBIfam" id="TIGR01782">
    <property type="entry name" value="TonB-Xanth-Caul"/>
    <property type="match status" value="1"/>
</dbReference>
<comment type="caution">
    <text evidence="8">The sequence shown here is derived from an EMBL/GenBank/DDBJ whole genome shotgun (WGS) entry which is preliminary data.</text>
</comment>
<dbReference type="InterPro" id="IPR036942">
    <property type="entry name" value="Beta-barrel_TonB_sf"/>
</dbReference>
<name>A0ABS3E504_9GAMM</name>
<keyword evidence="9" id="KW-1185">Reference proteome</keyword>
<proteinExistence type="inferred from homology"/>
<keyword evidence="4" id="KW-0798">TonB box</keyword>
<dbReference type="InterPro" id="IPR010104">
    <property type="entry name" value="TonB_rcpt_bac"/>
</dbReference>
<dbReference type="Gene3D" id="2.40.170.20">
    <property type="entry name" value="TonB-dependent receptor, beta-barrel domain"/>
    <property type="match status" value="1"/>
</dbReference>
<evidence type="ECO:0000313" key="8">
    <source>
        <dbReference type="EMBL" id="MBN8430387.1"/>
    </source>
</evidence>
<evidence type="ECO:0000256" key="2">
    <source>
        <dbReference type="ARBA" id="ARBA00023136"/>
    </source>
</evidence>
<dbReference type="InterPro" id="IPR037066">
    <property type="entry name" value="Plug_dom_sf"/>
</dbReference>
<evidence type="ECO:0000259" key="7">
    <source>
        <dbReference type="Pfam" id="PF07715"/>
    </source>
</evidence>
<evidence type="ECO:0000256" key="1">
    <source>
        <dbReference type="ARBA" id="ARBA00004442"/>
    </source>
</evidence>
<keyword evidence="8" id="KW-0675">Receptor</keyword>
<comment type="subcellular location">
    <subcellularLocation>
        <location evidence="1 4">Cell outer membrane</location>
    </subcellularLocation>
</comment>
<keyword evidence="2 4" id="KW-0472">Membrane</keyword>
<evidence type="ECO:0000256" key="4">
    <source>
        <dbReference type="RuleBase" id="RU003357"/>
    </source>
</evidence>
<feature type="signal peptide" evidence="5">
    <location>
        <begin position="1"/>
        <end position="28"/>
    </location>
</feature>
<evidence type="ECO:0000259" key="6">
    <source>
        <dbReference type="Pfam" id="PF00593"/>
    </source>
</evidence>
<dbReference type="InterPro" id="IPR000531">
    <property type="entry name" value="Beta-barrel_TonB"/>
</dbReference>
<dbReference type="Gene3D" id="2.170.130.10">
    <property type="entry name" value="TonB-dependent receptor, plug domain"/>
    <property type="match status" value="1"/>
</dbReference>
<gene>
    <name evidence="8" type="ORF">JF535_05910</name>
</gene>
<evidence type="ECO:0000313" key="9">
    <source>
        <dbReference type="Proteomes" id="UP000664293"/>
    </source>
</evidence>
<dbReference type="PANTHER" id="PTHR40980">
    <property type="entry name" value="PLUG DOMAIN-CONTAINING PROTEIN"/>
    <property type="match status" value="1"/>
</dbReference>
<protein>
    <submittedName>
        <fullName evidence="8">TonB-dependent receptor</fullName>
    </submittedName>
</protein>
<dbReference type="Proteomes" id="UP000664293">
    <property type="component" value="Unassembled WGS sequence"/>
</dbReference>
<dbReference type="EMBL" id="JAEKJR010000002">
    <property type="protein sequence ID" value="MBN8430387.1"/>
    <property type="molecule type" value="Genomic_DNA"/>
</dbReference>
<dbReference type="Pfam" id="PF07715">
    <property type="entry name" value="Plug"/>
    <property type="match status" value="1"/>
</dbReference>
<organism evidence="8 9">
    <name type="scientific">Microbulbifer salipaludis</name>
    <dbReference type="NCBI Taxonomy" id="187980"/>
    <lineage>
        <taxon>Bacteria</taxon>
        <taxon>Pseudomonadati</taxon>
        <taxon>Pseudomonadota</taxon>
        <taxon>Gammaproteobacteria</taxon>
        <taxon>Cellvibrionales</taxon>
        <taxon>Microbulbiferaceae</taxon>
        <taxon>Microbulbifer</taxon>
    </lineage>
</organism>
<comment type="similarity">
    <text evidence="4">Belongs to the TonB-dependent receptor family.</text>
</comment>
<feature type="chain" id="PRO_5045481154" evidence="5">
    <location>
        <begin position="29"/>
        <end position="987"/>
    </location>
</feature>
<feature type="domain" description="TonB-dependent receptor-like beta-barrel" evidence="6">
    <location>
        <begin position="424"/>
        <end position="954"/>
    </location>
</feature>
<feature type="domain" description="TonB-dependent receptor plug" evidence="7">
    <location>
        <begin position="55"/>
        <end position="157"/>
    </location>
</feature>